<dbReference type="EMBL" id="AP018929">
    <property type="protein sequence ID" value="BBG25259.1"/>
    <property type="molecule type" value="Genomic_DNA"/>
</dbReference>
<evidence type="ECO:0000313" key="2">
    <source>
        <dbReference type="EMBL" id="BBG25259.1"/>
    </source>
</evidence>
<dbReference type="STRING" id="1294262.GCA_001316085_01486"/>
<dbReference type="GO" id="GO:0007165">
    <property type="term" value="P:signal transduction"/>
    <property type="evidence" value="ECO:0007669"/>
    <property type="project" value="TreeGrafter"/>
</dbReference>
<keyword evidence="1" id="KW-0460">Magnesium</keyword>
<dbReference type="OrthoDB" id="58111at2157"/>
<dbReference type="PANTHER" id="PTHR20854:SF4">
    <property type="entry name" value="INOSITOL-1-MONOPHOSPHATASE-RELATED"/>
    <property type="match status" value="1"/>
</dbReference>
<evidence type="ECO:0000256" key="1">
    <source>
        <dbReference type="PIRSR" id="PIRSR600760-2"/>
    </source>
</evidence>
<accession>A0A510E688</accession>
<comment type="cofactor">
    <cofactor evidence="1">
        <name>Mg(2+)</name>
        <dbReference type="ChEBI" id="CHEBI:18420"/>
    </cofactor>
</comment>
<dbReference type="Proteomes" id="UP000322983">
    <property type="component" value="Chromosome"/>
</dbReference>
<evidence type="ECO:0000313" key="3">
    <source>
        <dbReference type="EMBL" id="BBG28053.1"/>
    </source>
</evidence>
<feature type="binding site" evidence="1">
    <location>
        <position position="67"/>
    </location>
    <ligand>
        <name>Mg(2+)</name>
        <dbReference type="ChEBI" id="CHEBI:18420"/>
        <label>1</label>
        <note>catalytic</note>
    </ligand>
</feature>
<name>A0A510DYK3_9CREN</name>
<dbReference type="GO" id="GO:0046872">
    <property type="term" value="F:metal ion binding"/>
    <property type="evidence" value="ECO:0007669"/>
    <property type="project" value="UniProtKB-KW"/>
</dbReference>
<feature type="binding site" evidence="1">
    <location>
        <position position="84"/>
    </location>
    <ligand>
        <name>Mg(2+)</name>
        <dbReference type="ChEBI" id="CHEBI:18420"/>
        <label>1</label>
        <note>catalytic</note>
    </ligand>
</feature>
<dbReference type="KEGG" id="step:IC006_2594"/>
<dbReference type="Proteomes" id="UP000325030">
    <property type="component" value="Chromosome"/>
</dbReference>
<proteinExistence type="predicted"/>
<feature type="binding site" evidence="1">
    <location>
        <position position="87"/>
    </location>
    <ligand>
        <name>Mg(2+)</name>
        <dbReference type="ChEBI" id="CHEBI:18420"/>
        <label>1</label>
        <note>catalytic</note>
    </ligand>
</feature>
<dbReference type="GO" id="GO:0008934">
    <property type="term" value="F:inositol monophosphate 1-phosphatase activity"/>
    <property type="evidence" value="ECO:0007669"/>
    <property type="project" value="TreeGrafter"/>
</dbReference>
<dbReference type="Gene3D" id="3.30.540.10">
    <property type="entry name" value="Fructose-1,6-Bisphosphatase, subunit A, domain 1"/>
    <property type="match status" value="1"/>
</dbReference>
<organism evidence="2 4">
    <name type="scientific">Sulfuracidifex tepidarius</name>
    <dbReference type="NCBI Taxonomy" id="1294262"/>
    <lineage>
        <taxon>Archaea</taxon>
        <taxon>Thermoproteota</taxon>
        <taxon>Thermoprotei</taxon>
        <taxon>Sulfolobales</taxon>
        <taxon>Sulfolobaceae</taxon>
        <taxon>Sulfuracidifex</taxon>
    </lineage>
</organism>
<sequence>MTDLREILLSLSKELFSYMNEIRRDPDSSRIVGYHAGDTSRIADREIETFISQYFSKSGLKVKMVTEESGIIDPGNAEYIAVVDPLDGSSNFVMGIPWYSVSIAMFDADSSSLRESKAGIVANLTTGKTYSYDEEKAYVEGKTPVDSPNTVLAYYDIDQIDEAVEIMSKVKRPFKVRTLGSASLDMSLVCEGMASLYFDIRTKLRNVDIAASTNFCTRMGYRVVDDEENPINATISDVVRIKNWVIVTKKE</sequence>
<feature type="binding site" evidence="1">
    <location>
        <position position="86"/>
    </location>
    <ligand>
        <name>Mg(2+)</name>
        <dbReference type="ChEBI" id="CHEBI:18420"/>
        <label>1</label>
        <note>catalytic</note>
    </ligand>
</feature>
<dbReference type="GO" id="GO:0006020">
    <property type="term" value="P:inositol metabolic process"/>
    <property type="evidence" value="ECO:0007669"/>
    <property type="project" value="TreeGrafter"/>
</dbReference>
<keyword evidence="4" id="KW-1185">Reference proteome</keyword>
<dbReference type="Gene3D" id="3.40.190.80">
    <property type="match status" value="1"/>
</dbReference>
<feature type="binding site" evidence="1">
    <location>
        <position position="208"/>
    </location>
    <ligand>
        <name>Mg(2+)</name>
        <dbReference type="ChEBI" id="CHEBI:18420"/>
        <label>1</label>
        <note>catalytic</note>
    </ligand>
</feature>
<dbReference type="AlphaFoldDB" id="A0A510DYK3"/>
<dbReference type="RefSeq" id="WP_054845818.1">
    <property type="nucleotide sequence ID" value="NZ_AP018929.1"/>
</dbReference>
<dbReference type="InterPro" id="IPR000760">
    <property type="entry name" value="Inositol_monophosphatase-like"/>
</dbReference>
<dbReference type="GeneID" id="41718880"/>
<evidence type="ECO:0000313" key="5">
    <source>
        <dbReference type="Proteomes" id="UP000325030"/>
    </source>
</evidence>
<dbReference type="SUPFAM" id="SSF56655">
    <property type="entry name" value="Carbohydrate phosphatase"/>
    <property type="match status" value="1"/>
</dbReference>
<protein>
    <submittedName>
        <fullName evidence="2">Fructose-1,6-bisphosphatase/inositol-1-monophosphatase</fullName>
    </submittedName>
</protein>
<reference evidence="2 4" key="2">
    <citation type="journal article" date="2020" name="Int. J. Syst. Evol. Microbiol.">
        <title>Sulfuracidifex tepidarius gen. nov., sp. nov. and transfer of Sulfolobus metallicus Huber and Stetter 1992 to the genus Sulfuracidifex as Sulfuracidifex metallicus comb. nov.</title>
        <authorList>
            <person name="Itoh T."/>
            <person name="Miura T."/>
            <person name="Sakai H.D."/>
            <person name="Kato S."/>
            <person name="Ohkuma M."/>
            <person name="Takashina T."/>
        </authorList>
    </citation>
    <scope>NUCLEOTIDE SEQUENCE [LARGE SCALE GENOMIC DNA]</scope>
    <source>
        <strain evidence="2 4">IC-006</strain>
        <strain evidence="3">IC-007</strain>
    </source>
</reference>
<reference evidence="5" key="1">
    <citation type="submission" date="2018-09" db="EMBL/GenBank/DDBJ databases">
        <title>Complete Genome Sequencing of Sulfolobus sp. JCM 16834.</title>
        <authorList>
            <person name="Kato S."/>
            <person name="Itoh T."/>
            <person name="Ohkuma M."/>
        </authorList>
    </citation>
    <scope>NUCLEOTIDE SEQUENCE [LARGE SCALE GENOMIC DNA]</scope>
    <source>
        <strain evidence="5">IC-007</strain>
    </source>
</reference>
<dbReference type="EMBL" id="AP018930">
    <property type="protein sequence ID" value="BBG28053.1"/>
    <property type="molecule type" value="Genomic_DNA"/>
</dbReference>
<accession>A0A510DYK3</accession>
<dbReference type="PANTHER" id="PTHR20854">
    <property type="entry name" value="INOSITOL MONOPHOSPHATASE"/>
    <property type="match status" value="1"/>
</dbReference>
<evidence type="ECO:0000313" key="4">
    <source>
        <dbReference type="Proteomes" id="UP000322983"/>
    </source>
</evidence>
<dbReference type="Pfam" id="PF00459">
    <property type="entry name" value="Inositol_P"/>
    <property type="match status" value="1"/>
</dbReference>
<keyword evidence="1" id="KW-0479">Metal-binding</keyword>
<gene>
    <name evidence="2" type="ORF">IC006_2594</name>
    <name evidence="3" type="ORF">IC007_2608</name>
</gene>